<proteinExistence type="predicted"/>
<dbReference type="CDD" id="cd02440">
    <property type="entry name" value="AdoMet_MTases"/>
    <property type="match status" value="1"/>
</dbReference>
<gene>
    <name evidence="4" type="ORF">D3791_01415</name>
</gene>
<dbReference type="GO" id="GO:0032259">
    <property type="term" value="P:methylation"/>
    <property type="evidence" value="ECO:0007669"/>
    <property type="project" value="UniProtKB-KW"/>
</dbReference>
<name>A0A6H0SE22_9MICC</name>
<organism evidence="4 5">
    <name type="scientific">Glutamicibacter mishrai</name>
    <dbReference type="NCBI Taxonomy" id="1775880"/>
    <lineage>
        <taxon>Bacteria</taxon>
        <taxon>Bacillati</taxon>
        <taxon>Actinomycetota</taxon>
        <taxon>Actinomycetes</taxon>
        <taxon>Micrococcales</taxon>
        <taxon>Micrococcaceae</taxon>
        <taxon>Glutamicibacter</taxon>
    </lineage>
</organism>
<protein>
    <submittedName>
        <fullName evidence="4">Class I SAM-dependent methyltransferase</fullName>
    </submittedName>
</protein>
<dbReference type="Pfam" id="PF13649">
    <property type="entry name" value="Methyltransf_25"/>
    <property type="match status" value="1"/>
</dbReference>
<accession>A0A6H0SE22</accession>
<evidence type="ECO:0000313" key="5">
    <source>
        <dbReference type="Proteomes" id="UP000502331"/>
    </source>
</evidence>
<sequence length="228" mass="25133">MILSRQDMAQSSAVDCVSDGYAKYMEPREPADSTARRYSSLAEAYIELFGRVEQAEAEDLELITQWSQEQRGPVLDAGCGPGHWTHVISGPGRPATGVDMVPQFLEHAKSSYPDCTFLQADITSLPFPDDSFSGVLAWYSIIHTPPEDLPSILNSLTRVLKPGGDLLVGFFAAEKIQPFDHKVAPAWYWPVAELSELMANAGFTIIDHATRDRAGARRHGQIIARLEC</sequence>
<dbReference type="EMBL" id="CP032549">
    <property type="protein sequence ID" value="QIV85892.1"/>
    <property type="molecule type" value="Genomic_DNA"/>
</dbReference>
<reference evidence="4 5" key="1">
    <citation type="submission" date="2018-09" db="EMBL/GenBank/DDBJ databases">
        <title>Glutamicibacter mishrai S5-52T (LMG 29155T = KCTC 39846T).</title>
        <authorList>
            <person name="Das S.K."/>
        </authorList>
    </citation>
    <scope>NUCLEOTIDE SEQUENCE [LARGE SCALE GENOMIC DNA]</scope>
    <source>
        <strain evidence="4 5">S5-52</strain>
    </source>
</reference>
<evidence type="ECO:0000313" key="4">
    <source>
        <dbReference type="EMBL" id="QIV85892.1"/>
    </source>
</evidence>
<dbReference type="GO" id="GO:0008168">
    <property type="term" value="F:methyltransferase activity"/>
    <property type="evidence" value="ECO:0007669"/>
    <property type="project" value="UniProtKB-KW"/>
</dbReference>
<evidence type="ECO:0000259" key="3">
    <source>
        <dbReference type="Pfam" id="PF13649"/>
    </source>
</evidence>
<dbReference type="InterPro" id="IPR029063">
    <property type="entry name" value="SAM-dependent_MTases_sf"/>
</dbReference>
<dbReference type="SUPFAM" id="SSF53335">
    <property type="entry name" value="S-adenosyl-L-methionine-dependent methyltransferases"/>
    <property type="match status" value="1"/>
</dbReference>
<feature type="domain" description="Methyltransferase" evidence="3">
    <location>
        <begin position="74"/>
        <end position="164"/>
    </location>
</feature>
<dbReference type="Proteomes" id="UP000502331">
    <property type="component" value="Chromosome"/>
</dbReference>
<dbReference type="AlphaFoldDB" id="A0A6H0SE22"/>
<dbReference type="Gene3D" id="3.40.50.150">
    <property type="entry name" value="Vaccinia Virus protein VP39"/>
    <property type="match status" value="1"/>
</dbReference>
<evidence type="ECO:0000256" key="2">
    <source>
        <dbReference type="ARBA" id="ARBA00022679"/>
    </source>
</evidence>
<evidence type="ECO:0000256" key="1">
    <source>
        <dbReference type="ARBA" id="ARBA00022603"/>
    </source>
</evidence>
<dbReference type="InterPro" id="IPR041698">
    <property type="entry name" value="Methyltransf_25"/>
</dbReference>
<dbReference type="PANTHER" id="PTHR43861:SF1">
    <property type="entry name" value="TRANS-ACONITATE 2-METHYLTRANSFERASE"/>
    <property type="match status" value="1"/>
</dbReference>
<dbReference type="PANTHER" id="PTHR43861">
    <property type="entry name" value="TRANS-ACONITATE 2-METHYLTRANSFERASE-RELATED"/>
    <property type="match status" value="1"/>
</dbReference>
<keyword evidence="2 4" id="KW-0808">Transferase</keyword>
<keyword evidence="5" id="KW-1185">Reference proteome</keyword>
<keyword evidence="1 4" id="KW-0489">Methyltransferase</keyword>